<dbReference type="Pfam" id="PF00455">
    <property type="entry name" value="DeoRC"/>
    <property type="match status" value="1"/>
</dbReference>
<dbReference type="InterPro" id="IPR014036">
    <property type="entry name" value="DeoR-like_C"/>
</dbReference>
<dbReference type="GO" id="GO:0003677">
    <property type="term" value="F:DNA binding"/>
    <property type="evidence" value="ECO:0007669"/>
    <property type="project" value="UniProtKB-KW"/>
</dbReference>
<dbReference type="InterPro" id="IPR001034">
    <property type="entry name" value="DeoR_HTH"/>
</dbReference>
<keyword evidence="4" id="KW-0804">Transcription</keyword>
<dbReference type="PANTHER" id="PTHR30363">
    <property type="entry name" value="HTH-TYPE TRANSCRIPTIONAL REGULATOR SRLR-RELATED"/>
    <property type="match status" value="1"/>
</dbReference>
<evidence type="ECO:0000259" key="5">
    <source>
        <dbReference type="PROSITE" id="PS51000"/>
    </source>
</evidence>
<evidence type="ECO:0000313" key="6">
    <source>
        <dbReference type="EMBL" id="MDO6966524.1"/>
    </source>
</evidence>
<keyword evidence="7" id="KW-1185">Reference proteome</keyword>
<dbReference type="PANTHER" id="PTHR30363:SF4">
    <property type="entry name" value="GLYCEROL-3-PHOSPHATE REGULON REPRESSOR"/>
    <property type="match status" value="1"/>
</dbReference>
<accession>A0ABT8YSA2</accession>
<dbReference type="Proteomes" id="UP001174932">
    <property type="component" value="Unassembled WGS sequence"/>
</dbReference>
<dbReference type="SUPFAM" id="SSF100950">
    <property type="entry name" value="NagB/RpiA/CoA transferase-like"/>
    <property type="match status" value="1"/>
</dbReference>
<name>A0ABT8YSA2_9HYPH</name>
<keyword evidence="2" id="KW-0805">Transcription regulation</keyword>
<organism evidence="6 7">
    <name type="scientific">Rhizobium alvei</name>
    <dbReference type="NCBI Taxonomy" id="1132659"/>
    <lineage>
        <taxon>Bacteria</taxon>
        <taxon>Pseudomonadati</taxon>
        <taxon>Pseudomonadota</taxon>
        <taxon>Alphaproteobacteria</taxon>
        <taxon>Hyphomicrobiales</taxon>
        <taxon>Rhizobiaceae</taxon>
        <taxon>Rhizobium/Agrobacterium group</taxon>
        <taxon>Rhizobium</taxon>
    </lineage>
</organism>
<dbReference type="SMART" id="SM00420">
    <property type="entry name" value="HTH_DEOR"/>
    <property type="match status" value="1"/>
</dbReference>
<gene>
    <name evidence="6" type="ORF">Q4481_21425</name>
</gene>
<evidence type="ECO:0000256" key="3">
    <source>
        <dbReference type="ARBA" id="ARBA00023125"/>
    </source>
</evidence>
<evidence type="ECO:0000313" key="7">
    <source>
        <dbReference type="Proteomes" id="UP001174932"/>
    </source>
</evidence>
<evidence type="ECO:0000256" key="1">
    <source>
        <dbReference type="ARBA" id="ARBA00022491"/>
    </source>
</evidence>
<dbReference type="SMART" id="SM01134">
    <property type="entry name" value="DeoRC"/>
    <property type="match status" value="1"/>
</dbReference>
<dbReference type="EMBL" id="JAUOZU010000018">
    <property type="protein sequence ID" value="MDO6966524.1"/>
    <property type="molecule type" value="Genomic_DNA"/>
</dbReference>
<sequence length="251" mass="27055">MLTTERKALLMDRLRRDGRIVAKAIAEEFMLSEDTIRRDLRELAAEGLLNRVHGGALPISPDLPDFATRTRIESDEKQRLASAAVTLVSPGQMLFLDGGTTNAALARILPRHFAFTVVTHSPTIAAELEQHPTAEVILLGGRLYKHSMVAVGAMTAEAIGRLRPDLFFLGVTAAHPTEGFSTGDIEEAAIKRQIVQQAASTWILLTSNKLDAASPANVVASDQITGLVVSNTVEASRLAGFEAKGIRLLRA</sequence>
<dbReference type="InterPro" id="IPR036388">
    <property type="entry name" value="WH-like_DNA-bd_sf"/>
</dbReference>
<dbReference type="SUPFAM" id="SSF46785">
    <property type="entry name" value="Winged helix' DNA-binding domain"/>
    <property type="match status" value="1"/>
</dbReference>
<evidence type="ECO:0000256" key="2">
    <source>
        <dbReference type="ARBA" id="ARBA00023015"/>
    </source>
</evidence>
<feature type="domain" description="HTH deoR-type" evidence="5">
    <location>
        <begin position="3"/>
        <end position="58"/>
    </location>
</feature>
<reference evidence="6" key="2">
    <citation type="submission" date="2023-07" db="EMBL/GenBank/DDBJ databases">
        <authorList>
            <person name="Shen H."/>
        </authorList>
    </citation>
    <scope>NUCLEOTIDE SEQUENCE</scope>
    <source>
        <strain evidence="6">TNR-22</strain>
    </source>
</reference>
<evidence type="ECO:0000256" key="4">
    <source>
        <dbReference type="ARBA" id="ARBA00023163"/>
    </source>
</evidence>
<dbReference type="RefSeq" id="WP_304378453.1">
    <property type="nucleotide sequence ID" value="NZ_JAUOZU010000018.1"/>
</dbReference>
<comment type="caution">
    <text evidence="6">The sequence shown here is derived from an EMBL/GenBank/DDBJ whole genome shotgun (WGS) entry which is preliminary data.</text>
</comment>
<dbReference type="PRINTS" id="PR00037">
    <property type="entry name" value="HTHLACR"/>
</dbReference>
<dbReference type="InterPro" id="IPR037171">
    <property type="entry name" value="NagB/RpiA_transferase-like"/>
</dbReference>
<dbReference type="InterPro" id="IPR036390">
    <property type="entry name" value="WH_DNA-bd_sf"/>
</dbReference>
<dbReference type="Gene3D" id="1.10.10.10">
    <property type="entry name" value="Winged helix-like DNA-binding domain superfamily/Winged helix DNA-binding domain"/>
    <property type="match status" value="1"/>
</dbReference>
<proteinExistence type="predicted"/>
<dbReference type="InterPro" id="IPR050313">
    <property type="entry name" value="Carb_Metab_HTH_regulators"/>
</dbReference>
<dbReference type="Pfam" id="PF08220">
    <property type="entry name" value="HTH_DeoR"/>
    <property type="match status" value="1"/>
</dbReference>
<dbReference type="PROSITE" id="PS00894">
    <property type="entry name" value="HTH_DEOR_1"/>
    <property type="match status" value="1"/>
</dbReference>
<keyword evidence="1" id="KW-0678">Repressor</keyword>
<protein>
    <submittedName>
        <fullName evidence="6">DeoR/GlpR family DNA-binding transcription regulator</fullName>
    </submittedName>
</protein>
<reference evidence="6" key="1">
    <citation type="journal article" date="2015" name="Int. J. Syst. Evol. Microbiol.">
        <title>Rhizobium alvei sp. nov., isolated from a freshwater river.</title>
        <authorList>
            <person name="Sheu S.Y."/>
            <person name="Huang H.W."/>
            <person name="Young C.C."/>
            <person name="Chen W.M."/>
        </authorList>
    </citation>
    <scope>NUCLEOTIDE SEQUENCE</scope>
    <source>
        <strain evidence="6">TNR-22</strain>
    </source>
</reference>
<dbReference type="Gene3D" id="3.40.50.1360">
    <property type="match status" value="1"/>
</dbReference>
<keyword evidence="3 6" id="KW-0238">DNA-binding</keyword>
<dbReference type="PROSITE" id="PS51000">
    <property type="entry name" value="HTH_DEOR_2"/>
    <property type="match status" value="1"/>
</dbReference>
<dbReference type="InterPro" id="IPR018356">
    <property type="entry name" value="Tscrpt_reg_HTH_DeoR_CS"/>
</dbReference>